<comment type="caution">
    <text evidence="2">The sequence shown here is derived from an EMBL/GenBank/DDBJ whole genome shotgun (WGS) entry which is preliminary data.</text>
</comment>
<dbReference type="InterPro" id="IPR001254">
    <property type="entry name" value="Trypsin_dom"/>
</dbReference>
<accession>A0ABQ9H963</accession>
<sequence>MPDSNTNGIQFFWSTSSFSQPLQSVASTLLASPGDLIRSRRECNRFFESRYQRSPKVRTPEAQSQTPNDKLCNVWLQVSVRETIAGLFEYHQCGGSIVSENFIVTAGHCCEE</sequence>
<reference evidence="2 3" key="1">
    <citation type="submission" date="2023-02" db="EMBL/GenBank/DDBJ databases">
        <title>LHISI_Scaffold_Assembly.</title>
        <authorList>
            <person name="Stuart O.P."/>
            <person name="Cleave R."/>
            <person name="Magrath M.J.L."/>
            <person name="Mikheyev A.S."/>
        </authorList>
    </citation>
    <scope>NUCLEOTIDE SEQUENCE [LARGE SCALE GENOMIC DNA]</scope>
    <source>
        <strain evidence="2">Daus_M_001</strain>
        <tissue evidence="2">Leg muscle</tissue>
    </source>
</reference>
<dbReference type="EMBL" id="JARBHB010000006">
    <property type="protein sequence ID" value="KAJ8880765.1"/>
    <property type="molecule type" value="Genomic_DNA"/>
</dbReference>
<feature type="domain" description="Peptidase S1" evidence="1">
    <location>
        <begin position="77"/>
        <end position="111"/>
    </location>
</feature>
<proteinExistence type="predicted"/>
<dbReference type="InterPro" id="IPR009003">
    <property type="entry name" value="Peptidase_S1_PA"/>
</dbReference>
<dbReference type="SUPFAM" id="SSF50494">
    <property type="entry name" value="Trypsin-like serine proteases"/>
    <property type="match status" value="1"/>
</dbReference>
<keyword evidence="3" id="KW-1185">Reference proteome</keyword>
<evidence type="ECO:0000313" key="3">
    <source>
        <dbReference type="Proteomes" id="UP001159363"/>
    </source>
</evidence>
<name>A0ABQ9H963_9NEOP</name>
<gene>
    <name evidence="2" type="ORF">PR048_017236</name>
</gene>
<dbReference type="Gene3D" id="2.40.10.10">
    <property type="entry name" value="Trypsin-like serine proteases"/>
    <property type="match status" value="1"/>
</dbReference>
<dbReference type="Pfam" id="PF00089">
    <property type="entry name" value="Trypsin"/>
    <property type="match status" value="1"/>
</dbReference>
<evidence type="ECO:0000259" key="1">
    <source>
        <dbReference type="Pfam" id="PF00089"/>
    </source>
</evidence>
<evidence type="ECO:0000313" key="2">
    <source>
        <dbReference type="EMBL" id="KAJ8880765.1"/>
    </source>
</evidence>
<protein>
    <recommendedName>
        <fullName evidence="1">Peptidase S1 domain-containing protein</fullName>
    </recommendedName>
</protein>
<organism evidence="2 3">
    <name type="scientific">Dryococelus australis</name>
    <dbReference type="NCBI Taxonomy" id="614101"/>
    <lineage>
        <taxon>Eukaryota</taxon>
        <taxon>Metazoa</taxon>
        <taxon>Ecdysozoa</taxon>
        <taxon>Arthropoda</taxon>
        <taxon>Hexapoda</taxon>
        <taxon>Insecta</taxon>
        <taxon>Pterygota</taxon>
        <taxon>Neoptera</taxon>
        <taxon>Polyneoptera</taxon>
        <taxon>Phasmatodea</taxon>
        <taxon>Verophasmatodea</taxon>
        <taxon>Anareolatae</taxon>
        <taxon>Phasmatidae</taxon>
        <taxon>Eurycanthinae</taxon>
        <taxon>Dryococelus</taxon>
    </lineage>
</organism>
<dbReference type="InterPro" id="IPR043504">
    <property type="entry name" value="Peptidase_S1_PA_chymotrypsin"/>
</dbReference>
<dbReference type="Proteomes" id="UP001159363">
    <property type="component" value="Chromosome 5"/>
</dbReference>